<evidence type="ECO:0000313" key="1">
    <source>
        <dbReference type="EMBL" id="PNC17418.1"/>
    </source>
</evidence>
<dbReference type="Proteomes" id="UP000236000">
    <property type="component" value="Unassembled WGS sequence"/>
</dbReference>
<dbReference type="AlphaFoldDB" id="A0A2N8HC58"/>
<comment type="caution">
    <text evidence="1">The sequence shown here is derived from an EMBL/GenBank/DDBJ whole genome shotgun (WGS) entry which is preliminary data.</text>
</comment>
<name>A0A2N8HC58_9BACT</name>
<sequence>MLHPSRPVPFRKQAFFVFQHSSLSRTGRKKHEKTGSRFHEPVLKKGEGLDAQIERLVHHPGRFLNV</sequence>
<dbReference type="EMBL" id="PJKA01000013">
    <property type="protein sequence ID" value="PNC17418.1"/>
    <property type="molecule type" value="Genomic_DNA"/>
</dbReference>
<protein>
    <submittedName>
        <fullName evidence="1">Uncharacterized protein</fullName>
    </submittedName>
</protein>
<evidence type="ECO:0000313" key="2">
    <source>
        <dbReference type="Proteomes" id="UP000236000"/>
    </source>
</evidence>
<proteinExistence type="predicted"/>
<reference evidence="1 2" key="1">
    <citation type="journal article" date="2017" name="BMC Genomics">
        <title>Genome sequencing of 39 Akkermansia muciniphila isolates reveals its population structure, genomic and functional diverisity, and global distribution in mammalian gut microbiotas.</title>
        <authorList>
            <person name="Guo X."/>
            <person name="Li S."/>
            <person name="Zhang J."/>
            <person name="Wu F."/>
            <person name="Li X."/>
            <person name="Wu D."/>
            <person name="Zhang M."/>
            <person name="Ou Z."/>
            <person name="Jie Z."/>
            <person name="Yan Q."/>
            <person name="Li P."/>
            <person name="Yi J."/>
            <person name="Peng Y."/>
        </authorList>
    </citation>
    <scope>NUCLEOTIDE SEQUENCE [LARGE SCALE GENOMIC DNA]</scope>
    <source>
        <strain evidence="1 2">GP24</strain>
    </source>
</reference>
<organism evidence="1 2">
    <name type="scientific">Akkermansia muciniphila</name>
    <dbReference type="NCBI Taxonomy" id="239935"/>
    <lineage>
        <taxon>Bacteria</taxon>
        <taxon>Pseudomonadati</taxon>
        <taxon>Verrucomicrobiota</taxon>
        <taxon>Verrucomicrobiia</taxon>
        <taxon>Verrucomicrobiales</taxon>
        <taxon>Akkermansiaceae</taxon>
        <taxon>Akkermansia</taxon>
    </lineage>
</organism>
<gene>
    <name evidence="1" type="ORF">CXU22_12490</name>
</gene>
<accession>A0A2N8HC58</accession>